<evidence type="ECO:0000313" key="1">
    <source>
        <dbReference type="EMBL" id="KAJ7032413.1"/>
    </source>
</evidence>
<dbReference type="AlphaFoldDB" id="A0AAD6SRA5"/>
<evidence type="ECO:0000313" key="2">
    <source>
        <dbReference type="Proteomes" id="UP001218188"/>
    </source>
</evidence>
<name>A0AAD6SRA5_9AGAR</name>
<comment type="caution">
    <text evidence="1">The sequence shown here is derived from an EMBL/GenBank/DDBJ whole genome shotgun (WGS) entry which is preliminary data.</text>
</comment>
<keyword evidence="2" id="KW-1185">Reference proteome</keyword>
<proteinExistence type="predicted"/>
<dbReference type="EMBL" id="JARJCM010000073">
    <property type="protein sequence ID" value="KAJ7032413.1"/>
    <property type="molecule type" value="Genomic_DNA"/>
</dbReference>
<dbReference type="CDD" id="cd21037">
    <property type="entry name" value="MLKL_NTD"/>
    <property type="match status" value="1"/>
</dbReference>
<reference evidence="1" key="1">
    <citation type="submission" date="2023-03" db="EMBL/GenBank/DDBJ databases">
        <title>Massive genome expansion in bonnet fungi (Mycena s.s.) driven by repeated elements and novel gene families across ecological guilds.</title>
        <authorList>
            <consortium name="Lawrence Berkeley National Laboratory"/>
            <person name="Harder C.B."/>
            <person name="Miyauchi S."/>
            <person name="Viragh M."/>
            <person name="Kuo A."/>
            <person name="Thoen E."/>
            <person name="Andreopoulos B."/>
            <person name="Lu D."/>
            <person name="Skrede I."/>
            <person name="Drula E."/>
            <person name="Henrissat B."/>
            <person name="Morin E."/>
            <person name="Kohler A."/>
            <person name="Barry K."/>
            <person name="LaButti K."/>
            <person name="Morin E."/>
            <person name="Salamov A."/>
            <person name="Lipzen A."/>
            <person name="Mereny Z."/>
            <person name="Hegedus B."/>
            <person name="Baldrian P."/>
            <person name="Stursova M."/>
            <person name="Weitz H."/>
            <person name="Taylor A."/>
            <person name="Grigoriev I.V."/>
            <person name="Nagy L.G."/>
            <person name="Martin F."/>
            <person name="Kauserud H."/>
        </authorList>
    </citation>
    <scope>NUCLEOTIDE SEQUENCE</scope>
    <source>
        <strain evidence="1">CBHHK200</strain>
    </source>
</reference>
<dbReference type="Gene3D" id="1.20.930.20">
    <property type="entry name" value="Adaptor protein Cbl, N-terminal domain"/>
    <property type="match status" value="1"/>
</dbReference>
<dbReference type="InterPro" id="IPR059179">
    <property type="entry name" value="MLKL-like_MCAfunc"/>
</dbReference>
<dbReference type="InterPro" id="IPR036537">
    <property type="entry name" value="Adaptor_Cbl_N_dom_sf"/>
</dbReference>
<gene>
    <name evidence="1" type="ORF">C8F04DRAFT_1107515</name>
</gene>
<organism evidence="1 2">
    <name type="scientific">Mycena alexandri</name>
    <dbReference type="NCBI Taxonomy" id="1745969"/>
    <lineage>
        <taxon>Eukaryota</taxon>
        <taxon>Fungi</taxon>
        <taxon>Dikarya</taxon>
        <taxon>Basidiomycota</taxon>
        <taxon>Agaricomycotina</taxon>
        <taxon>Agaricomycetes</taxon>
        <taxon>Agaricomycetidae</taxon>
        <taxon>Agaricales</taxon>
        <taxon>Marasmiineae</taxon>
        <taxon>Mycenaceae</taxon>
        <taxon>Mycena</taxon>
    </lineage>
</organism>
<protein>
    <submittedName>
        <fullName evidence="1">Uncharacterized protein</fullName>
    </submittedName>
</protein>
<dbReference type="GO" id="GO:0007166">
    <property type="term" value="P:cell surface receptor signaling pathway"/>
    <property type="evidence" value="ECO:0007669"/>
    <property type="project" value="InterPro"/>
</dbReference>
<dbReference type="Proteomes" id="UP001218188">
    <property type="component" value="Unassembled WGS sequence"/>
</dbReference>
<accession>A0AAD6SRA5</accession>
<sequence length="128" mass="14007">MAAVTQGKGDNLLKYAIVTASTLRDIAESSPTPFLRTIADVSISILTIAQSIKSNKDVTMRLVSGIDELLSVILQLPVQGDELSPAMLHNMGRFANTLQKIYSFVKGQQNATVLKRIFRQSENTALEE</sequence>